<evidence type="ECO:0000313" key="3">
    <source>
        <dbReference type="Proteomes" id="UP000241158"/>
    </source>
</evidence>
<keyword evidence="3" id="KW-1185">Reference proteome</keyword>
<sequence length="128" mass="14441">MTKTPENQSGNLEISPKLESEGPAMSDADLAANLLDDVIGHRGVREPVKSMLDRAYRALSKRNDEWTRRRVRSIFNKEATRIDHHEIEEMRAVIRAREAHAAYKSQTARVAAMAVNSAPSETRGLYPR</sequence>
<protein>
    <submittedName>
        <fullName evidence="2">Uncharacterized protein</fullName>
    </submittedName>
</protein>
<feature type="compositionally biased region" description="Polar residues" evidence="1">
    <location>
        <begin position="1"/>
        <end position="12"/>
    </location>
</feature>
<dbReference type="AlphaFoldDB" id="A0A2P7AX19"/>
<dbReference type="EMBL" id="PGGN01000002">
    <property type="protein sequence ID" value="PSH58753.1"/>
    <property type="molecule type" value="Genomic_DNA"/>
</dbReference>
<reference evidence="3" key="1">
    <citation type="submission" date="2017-11" db="EMBL/GenBank/DDBJ databases">
        <authorList>
            <person name="Kuznetsova I."/>
            <person name="Sazanova A."/>
            <person name="Chirak E."/>
            <person name="Safronova V."/>
            <person name="Willems A."/>
        </authorList>
    </citation>
    <scope>NUCLEOTIDE SEQUENCE [LARGE SCALE GENOMIC DNA]</scope>
    <source>
        <strain evidence="3">PEPV15</strain>
    </source>
</reference>
<dbReference type="Proteomes" id="UP000241158">
    <property type="component" value="Unassembled WGS sequence"/>
</dbReference>
<comment type="caution">
    <text evidence="2">The sequence shown here is derived from an EMBL/GenBank/DDBJ whole genome shotgun (WGS) entry which is preliminary data.</text>
</comment>
<feature type="region of interest" description="Disordered" evidence="1">
    <location>
        <begin position="1"/>
        <end position="25"/>
    </location>
</feature>
<accession>A0A2P7AX19</accession>
<organism evidence="2 3">
    <name type="scientific">Phyllobacterium endophyticum</name>
    <dbReference type="NCBI Taxonomy" id="1149773"/>
    <lineage>
        <taxon>Bacteria</taxon>
        <taxon>Pseudomonadati</taxon>
        <taxon>Pseudomonadota</taxon>
        <taxon>Alphaproteobacteria</taxon>
        <taxon>Hyphomicrobiales</taxon>
        <taxon>Phyllobacteriaceae</taxon>
        <taxon>Phyllobacterium</taxon>
    </lineage>
</organism>
<evidence type="ECO:0000313" key="2">
    <source>
        <dbReference type="EMBL" id="PSH58753.1"/>
    </source>
</evidence>
<dbReference type="OrthoDB" id="8446584at2"/>
<name>A0A2P7AX19_9HYPH</name>
<evidence type="ECO:0000256" key="1">
    <source>
        <dbReference type="SAM" id="MobiDB-lite"/>
    </source>
</evidence>
<gene>
    <name evidence="2" type="ORF">CU100_09550</name>
</gene>
<proteinExistence type="predicted"/>